<evidence type="ECO:0000256" key="4">
    <source>
        <dbReference type="ARBA" id="ARBA00023136"/>
    </source>
</evidence>
<keyword evidence="3 6" id="KW-1133">Transmembrane helix</keyword>
<accession>A0A6J1TIF4</accession>
<proteinExistence type="inferred from homology"/>
<feature type="transmembrane region" description="Helical" evidence="6">
    <location>
        <begin position="274"/>
        <end position="291"/>
    </location>
</feature>
<comment type="function">
    <text evidence="6">Forms chloride channels.</text>
</comment>
<feature type="region of interest" description="Disordered" evidence="7">
    <location>
        <begin position="385"/>
        <end position="454"/>
    </location>
</feature>
<reference evidence="9" key="1">
    <citation type="submission" date="2025-08" db="UniProtKB">
        <authorList>
            <consortium name="RefSeq"/>
        </authorList>
    </citation>
    <scope>IDENTIFICATION</scope>
    <source>
        <tissue evidence="9">Whole organism</tissue>
    </source>
</reference>
<name>A0A6J1TIF4_FRAOC</name>
<evidence type="ECO:0000256" key="3">
    <source>
        <dbReference type="ARBA" id="ARBA00022989"/>
    </source>
</evidence>
<dbReference type="PANTHER" id="PTHR10736:SF65">
    <property type="entry name" value="BESTROPHIN 1, ISOFORM C-RELATED"/>
    <property type="match status" value="1"/>
</dbReference>
<dbReference type="Pfam" id="PF01062">
    <property type="entry name" value="Bestrophin"/>
    <property type="match status" value="1"/>
</dbReference>
<comment type="subcellular location">
    <subcellularLocation>
        <location evidence="6">Cell membrane</location>
        <topology evidence="6">Multi-pass membrane protein</topology>
    </subcellularLocation>
    <subcellularLocation>
        <location evidence="1">Membrane</location>
    </subcellularLocation>
</comment>
<evidence type="ECO:0000313" key="8">
    <source>
        <dbReference type="Proteomes" id="UP000504606"/>
    </source>
</evidence>
<dbReference type="GO" id="GO:0005886">
    <property type="term" value="C:plasma membrane"/>
    <property type="evidence" value="ECO:0007669"/>
    <property type="project" value="UniProtKB-SubCell"/>
</dbReference>
<dbReference type="KEGG" id="foc:113215240"/>
<dbReference type="Proteomes" id="UP000504606">
    <property type="component" value="Unplaced"/>
</dbReference>
<evidence type="ECO:0000313" key="9">
    <source>
        <dbReference type="RefSeq" id="XP_026290621.2"/>
    </source>
</evidence>
<dbReference type="GO" id="GO:0034707">
    <property type="term" value="C:chloride channel complex"/>
    <property type="evidence" value="ECO:0007669"/>
    <property type="project" value="UniProtKB-KW"/>
</dbReference>
<evidence type="ECO:0000256" key="6">
    <source>
        <dbReference type="RuleBase" id="RU363126"/>
    </source>
</evidence>
<dbReference type="PANTHER" id="PTHR10736">
    <property type="entry name" value="BESTROPHIN"/>
    <property type="match status" value="1"/>
</dbReference>
<feature type="transmembrane region" description="Helical" evidence="6">
    <location>
        <begin position="232"/>
        <end position="253"/>
    </location>
</feature>
<comment type="similarity">
    <text evidence="5 6">Belongs to the anion channel-forming bestrophin (TC 1.A.46) family. Calcium-sensitive chloride channel subfamily.</text>
</comment>
<feature type="transmembrane region" description="Helical" evidence="6">
    <location>
        <begin position="76"/>
        <end position="95"/>
    </location>
</feature>
<feature type="transmembrane region" description="Helical" evidence="6">
    <location>
        <begin position="32"/>
        <end position="55"/>
    </location>
</feature>
<protein>
    <recommendedName>
        <fullName evidence="6">Bestrophin homolog</fullName>
    </recommendedName>
</protein>
<keyword evidence="2 6" id="KW-0812">Transmembrane</keyword>
<organism evidence="8 9">
    <name type="scientific">Frankliniella occidentalis</name>
    <name type="common">Western flower thrips</name>
    <name type="synonym">Euthrips occidentalis</name>
    <dbReference type="NCBI Taxonomy" id="133901"/>
    <lineage>
        <taxon>Eukaryota</taxon>
        <taxon>Metazoa</taxon>
        <taxon>Ecdysozoa</taxon>
        <taxon>Arthropoda</taxon>
        <taxon>Hexapoda</taxon>
        <taxon>Insecta</taxon>
        <taxon>Pterygota</taxon>
        <taxon>Neoptera</taxon>
        <taxon>Paraneoptera</taxon>
        <taxon>Thysanoptera</taxon>
        <taxon>Terebrantia</taxon>
        <taxon>Thripoidea</taxon>
        <taxon>Thripidae</taxon>
        <taxon>Frankliniella</taxon>
    </lineage>
</organism>
<keyword evidence="6" id="KW-0407">Ion channel</keyword>
<keyword evidence="6" id="KW-0406">Ion transport</keyword>
<feature type="compositionally biased region" description="Basic and acidic residues" evidence="7">
    <location>
        <begin position="442"/>
        <end position="454"/>
    </location>
</feature>
<dbReference type="AlphaFoldDB" id="A0A6J1TIF4"/>
<dbReference type="InterPro" id="IPR000615">
    <property type="entry name" value="Bestrophin"/>
</dbReference>
<feature type="compositionally biased region" description="Polar residues" evidence="7">
    <location>
        <begin position="412"/>
        <end position="421"/>
    </location>
</feature>
<evidence type="ECO:0000256" key="5">
    <source>
        <dbReference type="ARBA" id="ARBA00034769"/>
    </source>
</evidence>
<dbReference type="InterPro" id="IPR021134">
    <property type="entry name" value="Bestrophin-like"/>
</dbReference>
<dbReference type="GeneID" id="113215240"/>
<dbReference type="OrthoDB" id="201595at2759"/>
<keyword evidence="6" id="KW-1003">Cell membrane</keyword>
<sequence>MTVTYTAEVATSSGLGCFLKLLFRWKGSIYKLLWPNLVLYSTLYFSLSLYYRFVLNPIDREWFERLSIHCQTYGDLIPVSFVLGFYVSLVIKRWWDQYVSIPWPDNLALFVSALVHGQDERGRLMRRTVMRYVNLSLVLTLRMVSPRVKMRFPTMDHLVEAGLLQTNEMKIFEDLERKTNHPKYWMPLVWASGILTRARKENRITNDFSLKTLIDELNIFRTGCGKLLSYDWISIPLVYTQVVTLAVHFYFIATLMGNQYLDVSKGYAKHQIDLVVPFFTFLEFFFYMGWLKVAESLVNPFGEDDDDFEVMWLIDRNLQMSYVIVDEMHEEHPEMLRDAYWDDVVPSELPYTAATKQYQTEPPQGSTKNVEVPVHMADFVKDATQAEEGEDKETPVGDVPWPGAPGRMRRYSSASVHSGQSGREGGHRRSRTSVLSVLTRAFHREDSAKDLGRL</sequence>
<evidence type="ECO:0000256" key="2">
    <source>
        <dbReference type="ARBA" id="ARBA00022692"/>
    </source>
</evidence>
<evidence type="ECO:0000256" key="7">
    <source>
        <dbReference type="SAM" id="MobiDB-lite"/>
    </source>
</evidence>
<dbReference type="GO" id="GO:0005254">
    <property type="term" value="F:chloride channel activity"/>
    <property type="evidence" value="ECO:0007669"/>
    <property type="project" value="UniProtKB-KW"/>
</dbReference>
<keyword evidence="4 6" id="KW-0472">Membrane</keyword>
<keyword evidence="6" id="KW-0813">Transport</keyword>
<dbReference type="RefSeq" id="XP_026290621.2">
    <property type="nucleotide sequence ID" value="XM_026434836.2"/>
</dbReference>
<evidence type="ECO:0000256" key="1">
    <source>
        <dbReference type="ARBA" id="ARBA00004370"/>
    </source>
</evidence>
<keyword evidence="8" id="KW-1185">Reference proteome</keyword>
<keyword evidence="6" id="KW-0868">Chloride</keyword>
<gene>
    <name evidence="9" type="primary">LOC113215240</name>
</gene>
<keyword evidence="6" id="KW-0869">Chloride channel</keyword>